<sequence length="566" mass="65994">MKTYVLLSKKFYFSLGVFLCVSSVVLGQTNPFEIPDTLIGKTYVTLYNEYKKHISDTTYAKLYLNTFLQKATEEDHKINRAIALNELSYYAVTKKDKLRLIQASLLESNSVDSMYSIPTYNNLGLYYKNYYDYENALEQYLKVVRLAQKINDKTYEGIALNNIAKLKTEIGDYARALKLYKRGFDLENNQGNISEEALVIASVELAESYRYNKKYDSASYYYHTVITLVEKNYPYVLSTAKINEGINAYYKRDFNQAQLLLEEGTALINLNSSYYLKYYILAQFYLGKINESLDKDLSMSYYQKIDSLLTQVDIVIPEVRETYEFLEINYEKNNDYEGQLYAIDKLLKFDSITAARKINTSYKLNAEFDTPELLRNKELLIKKLENKNHHLNLNFIFLFAIIIIALIVIIIQFRRHRLYKIRFDKLVSELNNKPEELQKIDIEKASKDLNIDPRIVTSILHKLQVFESKNGFLKNTVTITLLAKKLSTNTKYLSKIINTYKGKTFVHYINDLRIEYILQELKVNPRLRHYTILSIAKEASFNSVGAFTGAFRKKTGISPSYYIKNL</sequence>
<evidence type="ECO:0000256" key="6">
    <source>
        <dbReference type="SAM" id="SignalP"/>
    </source>
</evidence>
<dbReference type="PANTHER" id="PTHR43280:SF34">
    <property type="entry name" value="ARAC-FAMILY TRANSCRIPTIONAL REGULATOR"/>
    <property type="match status" value="1"/>
</dbReference>
<gene>
    <name evidence="8" type="ORF">SAMN06265376_106153</name>
</gene>
<accession>A0A239BG65</accession>
<organism evidence="8 9">
    <name type="scientific">Dokdonia pacifica</name>
    <dbReference type="NCBI Taxonomy" id="1627892"/>
    <lineage>
        <taxon>Bacteria</taxon>
        <taxon>Pseudomonadati</taxon>
        <taxon>Bacteroidota</taxon>
        <taxon>Flavobacteriia</taxon>
        <taxon>Flavobacteriales</taxon>
        <taxon>Flavobacteriaceae</taxon>
        <taxon>Dokdonia</taxon>
    </lineage>
</organism>
<evidence type="ECO:0000256" key="1">
    <source>
        <dbReference type="ARBA" id="ARBA00023015"/>
    </source>
</evidence>
<evidence type="ECO:0000313" key="9">
    <source>
        <dbReference type="Proteomes" id="UP000198379"/>
    </source>
</evidence>
<keyword evidence="4" id="KW-0802">TPR repeat</keyword>
<keyword evidence="6" id="KW-0732">Signal</keyword>
<feature type="domain" description="HTH araC/xylS-type" evidence="7">
    <location>
        <begin position="473"/>
        <end position="565"/>
    </location>
</feature>
<protein>
    <submittedName>
        <fullName evidence="8">AraC-type DNA-binding protein</fullName>
    </submittedName>
</protein>
<keyword evidence="1" id="KW-0805">Transcription regulation</keyword>
<evidence type="ECO:0000256" key="2">
    <source>
        <dbReference type="ARBA" id="ARBA00023125"/>
    </source>
</evidence>
<dbReference type="SUPFAM" id="SSF46689">
    <property type="entry name" value="Homeodomain-like"/>
    <property type="match status" value="1"/>
</dbReference>
<dbReference type="PROSITE" id="PS01124">
    <property type="entry name" value="HTH_ARAC_FAMILY_2"/>
    <property type="match status" value="1"/>
</dbReference>
<evidence type="ECO:0000256" key="5">
    <source>
        <dbReference type="SAM" id="Phobius"/>
    </source>
</evidence>
<feature type="transmembrane region" description="Helical" evidence="5">
    <location>
        <begin position="393"/>
        <end position="413"/>
    </location>
</feature>
<evidence type="ECO:0000313" key="8">
    <source>
        <dbReference type="EMBL" id="SNS06920.1"/>
    </source>
</evidence>
<proteinExistence type="predicted"/>
<name>A0A239BG65_9FLAO</name>
<evidence type="ECO:0000259" key="7">
    <source>
        <dbReference type="PROSITE" id="PS01124"/>
    </source>
</evidence>
<dbReference type="SMART" id="SM00342">
    <property type="entry name" value="HTH_ARAC"/>
    <property type="match status" value="1"/>
</dbReference>
<feature type="signal peptide" evidence="6">
    <location>
        <begin position="1"/>
        <end position="27"/>
    </location>
</feature>
<dbReference type="AlphaFoldDB" id="A0A239BG65"/>
<dbReference type="PANTHER" id="PTHR43280">
    <property type="entry name" value="ARAC-FAMILY TRANSCRIPTIONAL REGULATOR"/>
    <property type="match status" value="1"/>
</dbReference>
<dbReference type="InterPro" id="IPR009057">
    <property type="entry name" value="Homeodomain-like_sf"/>
</dbReference>
<dbReference type="OrthoDB" id="5295174at2"/>
<dbReference type="InterPro" id="IPR018060">
    <property type="entry name" value="HTH_AraC"/>
</dbReference>
<evidence type="ECO:0000256" key="3">
    <source>
        <dbReference type="ARBA" id="ARBA00023163"/>
    </source>
</evidence>
<dbReference type="SUPFAM" id="SSF48452">
    <property type="entry name" value="TPR-like"/>
    <property type="match status" value="1"/>
</dbReference>
<dbReference type="GO" id="GO:0003700">
    <property type="term" value="F:DNA-binding transcription factor activity"/>
    <property type="evidence" value="ECO:0007669"/>
    <property type="project" value="InterPro"/>
</dbReference>
<keyword evidence="5" id="KW-0812">Transmembrane</keyword>
<dbReference type="Gene3D" id="1.25.40.10">
    <property type="entry name" value="Tetratricopeptide repeat domain"/>
    <property type="match status" value="1"/>
</dbReference>
<dbReference type="SMART" id="SM00028">
    <property type="entry name" value="TPR"/>
    <property type="match status" value="3"/>
</dbReference>
<dbReference type="PROSITE" id="PS50005">
    <property type="entry name" value="TPR"/>
    <property type="match status" value="1"/>
</dbReference>
<dbReference type="InterPro" id="IPR019734">
    <property type="entry name" value="TPR_rpt"/>
</dbReference>
<dbReference type="RefSeq" id="WP_089372767.1">
    <property type="nucleotide sequence ID" value="NZ_BMEP01000005.1"/>
</dbReference>
<keyword evidence="9" id="KW-1185">Reference proteome</keyword>
<keyword evidence="5" id="KW-1133">Transmembrane helix</keyword>
<dbReference type="GO" id="GO:0043565">
    <property type="term" value="F:sequence-specific DNA binding"/>
    <property type="evidence" value="ECO:0007669"/>
    <property type="project" value="InterPro"/>
</dbReference>
<feature type="chain" id="PRO_5012466917" evidence="6">
    <location>
        <begin position="28"/>
        <end position="566"/>
    </location>
</feature>
<dbReference type="Pfam" id="PF13424">
    <property type="entry name" value="TPR_12"/>
    <property type="match status" value="1"/>
</dbReference>
<dbReference type="InterPro" id="IPR011990">
    <property type="entry name" value="TPR-like_helical_dom_sf"/>
</dbReference>
<dbReference type="EMBL" id="FZNY01000006">
    <property type="protein sequence ID" value="SNS06920.1"/>
    <property type="molecule type" value="Genomic_DNA"/>
</dbReference>
<feature type="repeat" description="TPR" evidence="4">
    <location>
        <begin position="117"/>
        <end position="150"/>
    </location>
</feature>
<reference evidence="8 9" key="1">
    <citation type="submission" date="2017-06" db="EMBL/GenBank/DDBJ databases">
        <authorList>
            <person name="Kim H.J."/>
            <person name="Triplett B.A."/>
        </authorList>
    </citation>
    <scope>NUCLEOTIDE SEQUENCE [LARGE SCALE GENOMIC DNA]</scope>
    <source>
        <strain evidence="8 9">DSM 25597</strain>
    </source>
</reference>
<keyword evidence="3" id="KW-0804">Transcription</keyword>
<keyword evidence="2 8" id="KW-0238">DNA-binding</keyword>
<keyword evidence="5" id="KW-0472">Membrane</keyword>
<dbReference type="Proteomes" id="UP000198379">
    <property type="component" value="Unassembled WGS sequence"/>
</dbReference>
<dbReference type="Pfam" id="PF12833">
    <property type="entry name" value="HTH_18"/>
    <property type="match status" value="1"/>
</dbReference>
<evidence type="ECO:0000256" key="4">
    <source>
        <dbReference type="PROSITE-ProRule" id="PRU00339"/>
    </source>
</evidence>
<dbReference type="Gene3D" id="1.10.10.60">
    <property type="entry name" value="Homeodomain-like"/>
    <property type="match status" value="2"/>
</dbReference>